<evidence type="ECO:0000313" key="6">
    <source>
        <dbReference type="EMBL" id="KAF1931888.1"/>
    </source>
</evidence>
<dbReference type="GO" id="GO:0052689">
    <property type="term" value="F:carboxylic ester hydrolase activity"/>
    <property type="evidence" value="ECO:0007669"/>
    <property type="project" value="UniProtKB-KW"/>
</dbReference>
<dbReference type="InterPro" id="IPR011118">
    <property type="entry name" value="Tannase/feruloyl_esterase"/>
</dbReference>
<dbReference type="PANTHER" id="PTHR33938">
    <property type="entry name" value="FERULOYL ESTERASE B-RELATED"/>
    <property type="match status" value="1"/>
</dbReference>
<keyword evidence="4" id="KW-1015">Disulfide bond</keyword>
<dbReference type="RefSeq" id="XP_033452136.1">
    <property type="nucleotide sequence ID" value="XM_033588605.1"/>
</dbReference>
<evidence type="ECO:0000313" key="7">
    <source>
        <dbReference type="Proteomes" id="UP000800082"/>
    </source>
</evidence>
<dbReference type="OrthoDB" id="3039123at2759"/>
<organism evidence="6 7">
    <name type="scientific">Didymella exigua CBS 183.55</name>
    <dbReference type="NCBI Taxonomy" id="1150837"/>
    <lineage>
        <taxon>Eukaryota</taxon>
        <taxon>Fungi</taxon>
        <taxon>Dikarya</taxon>
        <taxon>Ascomycota</taxon>
        <taxon>Pezizomycotina</taxon>
        <taxon>Dothideomycetes</taxon>
        <taxon>Pleosporomycetidae</taxon>
        <taxon>Pleosporales</taxon>
        <taxon>Pleosporineae</taxon>
        <taxon>Didymellaceae</taxon>
        <taxon>Didymella</taxon>
    </lineage>
</organism>
<evidence type="ECO:0000256" key="1">
    <source>
        <dbReference type="ARBA" id="ARBA00022487"/>
    </source>
</evidence>
<dbReference type="Pfam" id="PF07519">
    <property type="entry name" value="Tannase"/>
    <property type="match status" value="1"/>
</dbReference>
<comment type="similarity">
    <text evidence="5">Belongs to the tannase family.</text>
</comment>
<evidence type="ECO:0000256" key="4">
    <source>
        <dbReference type="ARBA" id="ARBA00023157"/>
    </source>
</evidence>
<gene>
    <name evidence="6" type="ORF">M421DRAFT_2508</name>
</gene>
<protein>
    <recommendedName>
        <fullName evidence="5">Carboxylic ester hydrolase</fullName>
        <ecNumber evidence="5">3.1.1.-</ecNumber>
    </recommendedName>
</protein>
<keyword evidence="7" id="KW-1185">Reference proteome</keyword>
<dbReference type="Proteomes" id="UP000800082">
    <property type="component" value="Unassembled WGS sequence"/>
</dbReference>
<name>A0A6A5RXY5_9PLEO</name>
<dbReference type="GeneID" id="54346252"/>
<keyword evidence="3 5" id="KW-0378">Hydrolase</keyword>
<dbReference type="AlphaFoldDB" id="A0A6A5RXY5"/>
<proteinExistence type="inferred from homology"/>
<dbReference type="PANTHER" id="PTHR33938:SF16">
    <property type="entry name" value="CARBOXYLIC ESTER HYDROLASE"/>
    <property type="match status" value="1"/>
</dbReference>
<reference evidence="6" key="1">
    <citation type="journal article" date="2020" name="Stud. Mycol.">
        <title>101 Dothideomycetes genomes: a test case for predicting lifestyles and emergence of pathogens.</title>
        <authorList>
            <person name="Haridas S."/>
            <person name="Albert R."/>
            <person name="Binder M."/>
            <person name="Bloem J."/>
            <person name="Labutti K."/>
            <person name="Salamov A."/>
            <person name="Andreopoulos B."/>
            <person name="Baker S."/>
            <person name="Barry K."/>
            <person name="Bills G."/>
            <person name="Bluhm B."/>
            <person name="Cannon C."/>
            <person name="Castanera R."/>
            <person name="Culley D."/>
            <person name="Daum C."/>
            <person name="Ezra D."/>
            <person name="Gonzalez J."/>
            <person name="Henrissat B."/>
            <person name="Kuo A."/>
            <person name="Liang C."/>
            <person name="Lipzen A."/>
            <person name="Lutzoni F."/>
            <person name="Magnuson J."/>
            <person name="Mondo S."/>
            <person name="Nolan M."/>
            <person name="Ohm R."/>
            <person name="Pangilinan J."/>
            <person name="Park H.-J."/>
            <person name="Ramirez L."/>
            <person name="Alfaro M."/>
            <person name="Sun H."/>
            <person name="Tritt A."/>
            <person name="Yoshinaga Y."/>
            <person name="Zwiers L.-H."/>
            <person name="Turgeon B."/>
            <person name="Goodwin S."/>
            <person name="Spatafora J."/>
            <person name="Crous P."/>
            <person name="Grigoriev I."/>
        </authorList>
    </citation>
    <scope>NUCLEOTIDE SEQUENCE</scope>
    <source>
        <strain evidence="6">CBS 183.55</strain>
    </source>
</reference>
<dbReference type="EC" id="3.1.1.-" evidence="5"/>
<dbReference type="EMBL" id="ML978960">
    <property type="protein sequence ID" value="KAF1931888.1"/>
    <property type="molecule type" value="Genomic_DNA"/>
</dbReference>
<evidence type="ECO:0000256" key="2">
    <source>
        <dbReference type="ARBA" id="ARBA00022729"/>
    </source>
</evidence>
<sequence>MNTGSGAGKTATSWASTSTYVYPVVIQSAAHTGKAYLVFLSSQTYGFSAAASHKFHLCLTRPETTQRHTTSTKYSYTGSAAIGCTVEVYANDFSITSQTITSLGGAVKYTRTPSAIKSSIVAHCNVTFSYTHNGRCDIVNVAYFAPGPSSFKNRFLATSVGGLAINPKATSVAGDVSIGAVSGLTDGGFGDFNTQADVHFLVANGTAKWENAYTFGYRAIHEMTVLVKAFTRNLMVMQESTKLHAYYQGCSESGRVLAVCSHPPFGW</sequence>
<keyword evidence="2" id="KW-0732">Signal</keyword>
<evidence type="ECO:0000256" key="3">
    <source>
        <dbReference type="ARBA" id="ARBA00022801"/>
    </source>
</evidence>
<keyword evidence="1" id="KW-0719">Serine esterase</keyword>
<accession>A0A6A5RXY5</accession>
<evidence type="ECO:0000256" key="5">
    <source>
        <dbReference type="RuleBase" id="RU361238"/>
    </source>
</evidence>